<feature type="signal peptide" evidence="1">
    <location>
        <begin position="1"/>
        <end position="25"/>
    </location>
</feature>
<dbReference type="Pfam" id="PF04187">
    <property type="entry name" value="Cofac_haem_bdg"/>
    <property type="match status" value="1"/>
</dbReference>
<dbReference type="SUPFAM" id="SSF159501">
    <property type="entry name" value="EreA/ChaN-like"/>
    <property type="match status" value="1"/>
</dbReference>
<dbReference type="EMBL" id="DXEZ01000080">
    <property type="protein sequence ID" value="HIX53950.1"/>
    <property type="molecule type" value="Genomic_DNA"/>
</dbReference>
<name>A0A9D2AXW3_9SPHI</name>
<reference evidence="3" key="1">
    <citation type="journal article" date="2021" name="PeerJ">
        <title>Extensive microbial diversity within the chicken gut microbiome revealed by metagenomics and culture.</title>
        <authorList>
            <person name="Gilroy R."/>
            <person name="Ravi A."/>
            <person name="Getino M."/>
            <person name="Pursley I."/>
            <person name="Horton D.L."/>
            <person name="Alikhan N.F."/>
            <person name="Baker D."/>
            <person name="Gharbi K."/>
            <person name="Hall N."/>
            <person name="Watson M."/>
            <person name="Adriaenssens E.M."/>
            <person name="Foster-Nyarko E."/>
            <person name="Jarju S."/>
            <person name="Secka A."/>
            <person name="Antonio M."/>
            <person name="Oren A."/>
            <person name="Chaudhuri R.R."/>
            <person name="La Ragione R."/>
            <person name="Hildebrand F."/>
            <person name="Pallen M.J."/>
        </authorList>
    </citation>
    <scope>NUCLEOTIDE SEQUENCE</scope>
    <source>
        <strain evidence="3">1719</strain>
    </source>
</reference>
<dbReference type="Gene3D" id="3.40.50.11550">
    <property type="match status" value="1"/>
</dbReference>
<evidence type="ECO:0000256" key="1">
    <source>
        <dbReference type="SAM" id="SignalP"/>
    </source>
</evidence>
<dbReference type="Proteomes" id="UP000824156">
    <property type="component" value="Unassembled WGS sequence"/>
</dbReference>
<comment type="caution">
    <text evidence="3">The sequence shown here is derived from an EMBL/GenBank/DDBJ whole genome shotgun (WGS) entry which is preliminary data.</text>
</comment>
<keyword evidence="3" id="KW-0449">Lipoprotein</keyword>
<evidence type="ECO:0000313" key="3">
    <source>
        <dbReference type="EMBL" id="HIX53950.1"/>
    </source>
</evidence>
<reference evidence="3" key="2">
    <citation type="submission" date="2021-04" db="EMBL/GenBank/DDBJ databases">
        <authorList>
            <person name="Gilroy R."/>
        </authorList>
    </citation>
    <scope>NUCLEOTIDE SEQUENCE</scope>
    <source>
        <strain evidence="3">1719</strain>
    </source>
</reference>
<dbReference type="AlphaFoldDB" id="A0A9D2AXW3"/>
<evidence type="ECO:0000259" key="2">
    <source>
        <dbReference type="Pfam" id="PF04187"/>
    </source>
</evidence>
<protein>
    <submittedName>
        <fullName evidence="3">ChaN family lipoprotein</fullName>
    </submittedName>
</protein>
<gene>
    <name evidence="3" type="ORF">H9853_02900</name>
</gene>
<accession>A0A9D2AXW3</accession>
<dbReference type="InterPro" id="IPR007314">
    <property type="entry name" value="Cofac_haem-bd_dom"/>
</dbReference>
<dbReference type="CDD" id="cd14727">
    <property type="entry name" value="ChanN-like"/>
    <property type="match status" value="1"/>
</dbReference>
<evidence type="ECO:0000313" key="4">
    <source>
        <dbReference type="Proteomes" id="UP000824156"/>
    </source>
</evidence>
<sequence length="290" mass="33731">MKRKSFYRSLFLFVGLSLLFTRTWAQEAYAIFNKEGEKVSIQALMAATNDKSHVFFGEFHNNPIAHWLQLKMVKELYAIHEENLVVGAEMFESDNQLLINEYFADQIKQKSFEEEVRLWENYKTDYKPILEFAKDKNVKFIATNIPRRYANSVYYNGLDILQQLPEESRSYIAPLPIEIDTTLSSYKEIQNMASDHNGTFMMEAQAVKDATMAHFILENTKESTVFFHLNGAYHTNRYQGILTFLMPRIDENKMLTIATVSQSSIQELKPQNLDLADFVICVDQDMTLTH</sequence>
<keyword evidence="1" id="KW-0732">Signal</keyword>
<proteinExistence type="predicted"/>
<feature type="domain" description="Haem-binding uptake Tiki superfamily ChaN" evidence="2">
    <location>
        <begin position="45"/>
        <end position="243"/>
    </location>
</feature>
<feature type="chain" id="PRO_5038614811" evidence="1">
    <location>
        <begin position="26"/>
        <end position="290"/>
    </location>
</feature>
<organism evidence="3 4">
    <name type="scientific">Candidatus Sphingobacterium stercoripullorum</name>
    <dbReference type="NCBI Taxonomy" id="2838759"/>
    <lineage>
        <taxon>Bacteria</taxon>
        <taxon>Pseudomonadati</taxon>
        <taxon>Bacteroidota</taxon>
        <taxon>Sphingobacteriia</taxon>
        <taxon>Sphingobacteriales</taxon>
        <taxon>Sphingobacteriaceae</taxon>
        <taxon>Sphingobacterium</taxon>
    </lineage>
</organism>